<evidence type="ECO:0000313" key="3">
    <source>
        <dbReference type="Proteomes" id="UP000295304"/>
    </source>
</evidence>
<dbReference type="InterPro" id="IPR008557">
    <property type="entry name" value="PhoX"/>
</dbReference>
<comment type="caution">
    <text evidence="2">The sequence shown here is derived from an EMBL/GenBank/DDBJ whole genome shotgun (WGS) entry which is preliminary data.</text>
</comment>
<proteinExistence type="predicted"/>
<dbReference type="Proteomes" id="UP000295304">
    <property type="component" value="Unassembled WGS sequence"/>
</dbReference>
<gene>
    <name evidence="2" type="ORF">EDD55_105200</name>
</gene>
<dbReference type="PANTHER" id="PTHR35399:SF2">
    <property type="entry name" value="DUF839 DOMAIN-CONTAINING PROTEIN"/>
    <property type="match status" value="1"/>
</dbReference>
<evidence type="ECO:0000313" key="2">
    <source>
        <dbReference type="EMBL" id="TCS62652.1"/>
    </source>
</evidence>
<keyword evidence="3" id="KW-1185">Reference proteome</keyword>
<reference evidence="2 3" key="1">
    <citation type="submission" date="2019-03" db="EMBL/GenBank/DDBJ databases">
        <title>Genomic Encyclopedia of Type Strains, Phase IV (KMG-IV): sequencing the most valuable type-strain genomes for metagenomic binning, comparative biology and taxonomic classification.</title>
        <authorList>
            <person name="Goeker M."/>
        </authorList>
    </citation>
    <scope>NUCLEOTIDE SEQUENCE [LARGE SCALE GENOMIC DNA]</scope>
    <source>
        <strain evidence="2 3">DSM 101688</strain>
    </source>
</reference>
<name>A0A4R3JAI7_9PROT</name>
<evidence type="ECO:0008006" key="4">
    <source>
        <dbReference type="Google" id="ProtNLM"/>
    </source>
</evidence>
<organism evidence="2 3">
    <name type="scientific">Varunaivibrio sulfuroxidans</name>
    <dbReference type="NCBI Taxonomy" id="1773489"/>
    <lineage>
        <taxon>Bacteria</taxon>
        <taxon>Pseudomonadati</taxon>
        <taxon>Pseudomonadota</taxon>
        <taxon>Alphaproteobacteria</taxon>
        <taxon>Rhodospirillales</taxon>
        <taxon>Magnetovibrionaceae</taxon>
        <taxon>Varunaivibrio</taxon>
    </lineage>
</organism>
<keyword evidence="1" id="KW-0732">Signal</keyword>
<evidence type="ECO:0000256" key="1">
    <source>
        <dbReference type="SAM" id="SignalP"/>
    </source>
</evidence>
<accession>A0A4R3JAI7</accession>
<dbReference type="PANTHER" id="PTHR35399">
    <property type="entry name" value="SLR8030 PROTEIN"/>
    <property type="match status" value="1"/>
</dbReference>
<dbReference type="AlphaFoldDB" id="A0A4R3JAI7"/>
<protein>
    <recommendedName>
        <fullName evidence="4">DUF839 domain-containing protein</fullName>
    </recommendedName>
</protein>
<sequence>MQRTIKNFMAAGIFSAGALMSSSALAAGGVAAVEFIGMPAPTTAAKMTKTYSDAKVEVRYADGRVETKNLDYVTLFNNIDKVGSNPNEAGQLYDVKGAPIKDMNGDPVVAETPDANSLLMLPGGDVYLVTHWEYDWLLKNGEIAYKAKNWYSRMPMSMSLTKISQDVASGRLKAVDQSNVDFSGVGGLWIPCAGSQSPWNTHLGSEEDYDLFKRSKVDKAIKGLSDLYFDGQKKANPYQYGHIVEVSVNPGGETQVVKHFAMGRASWEKSRVLSDERTVYFGDDGAYTGLFMFIADRPGDLSVGTLYAAKWNQVSDKHAGEAKLTWIRLGHGSDSEIEKLANQEKFSGSESTIFEFADEPKPGFKRIRAGLKKKDEFVRLRPGKEKAAAFLESRRYAAYLGATTEFNKMEGVAFDPTNRTVYIAMSYMEKGMTPHDGGPKDDIRIPKLKAGATFALTLDRGVKDSEGRPIDSDLVAVYMGGVPELVGVDMAKMDAMGNSAELNKVANPDNLYFSDKMRTLFIGEDSGMHANNYLWAFNVDSRKLSRILSTPIGAESTGLQVVENLGGHAYIMSNFQHAGERVDVADKALKAEIMQRTDRQKASVGYIGGIPGL</sequence>
<feature type="signal peptide" evidence="1">
    <location>
        <begin position="1"/>
        <end position="26"/>
    </location>
</feature>
<feature type="chain" id="PRO_5020703771" description="DUF839 domain-containing protein" evidence="1">
    <location>
        <begin position="27"/>
        <end position="613"/>
    </location>
</feature>
<dbReference type="Pfam" id="PF05787">
    <property type="entry name" value="PhoX"/>
    <property type="match status" value="1"/>
</dbReference>
<dbReference type="EMBL" id="SLZW01000005">
    <property type="protein sequence ID" value="TCS62652.1"/>
    <property type="molecule type" value="Genomic_DNA"/>
</dbReference>